<dbReference type="RefSeq" id="WP_247809832.1">
    <property type="nucleotide sequence ID" value="NZ_CP095855.1"/>
</dbReference>
<dbReference type="Proteomes" id="UP000830198">
    <property type="component" value="Chromosome"/>
</dbReference>
<reference evidence="1 2" key="1">
    <citation type="submission" date="2022-04" db="EMBL/GenBank/DDBJ databases">
        <title>The arsenic-methylating capacity of Chitinophaga filiformis YT5 during chitin decomposition.</title>
        <authorList>
            <person name="Chen G."/>
            <person name="Liang Y."/>
        </authorList>
    </citation>
    <scope>NUCLEOTIDE SEQUENCE [LARGE SCALE GENOMIC DNA]</scope>
    <source>
        <strain evidence="1 2">YT5</strain>
    </source>
</reference>
<sequence length="236" mass="27082">MENCKKMLFLLSIFFQLSCQSNNKATLPIKEFFIPQGYGGMILFEASYKGNSENIISFNTIIEKKLSGQVVTMSRDAIIGIISFRNGAVWGEELSTYADGSLKKYAFRNSARNVAFYRKYDSLHHLIGEHGTPCVGHFAREYSNGDSLRSDILFADRVFEDMQIELSTDGISYKRIDTYNDDEYAPYKVYRYKSSLGDRRNAKLYIRMSCIDSNIKKRVIFNEIVPLIAVDTVRKK</sequence>
<evidence type="ECO:0000313" key="2">
    <source>
        <dbReference type="Proteomes" id="UP000830198"/>
    </source>
</evidence>
<organism evidence="1 2">
    <name type="scientific">Chitinophaga filiformis</name>
    <name type="common">Myxococcus filiformis</name>
    <name type="synonym">Flexibacter filiformis</name>
    <dbReference type="NCBI Taxonomy" id="104663"/>
    <lineage>
        <taxon>Bacteria</taxon>
        <taxon>Pseudomonadati</taxon>
        <taxon>Bacteroidota</taxon>
        <taxon>Chitinophagia</taxon>
        <taxon>Chitinophagales</taxon>
        <taxon>Chitinophagaceae</taxon>
        <taxon>Chitinophaga</taxon>
    </lineage>
</organism>
<dbReference type="EMBL" id="CP095855">
    <property type="protein sequence ID" value="UPK67453.1"/>
    <property type="molecule type" value="Genomic_DNA"/>
</dbReference>
<gene>
    <name evidence="1" type="ORF">MYF79_21145</name>
</gene>
<keyword evidence="2" id="KW-1185">Reference proteome</keyword>
<proteinExistence type="predicted"/>
<protein>
    <submittedName>
        <fullName evidence="1">Uncharacterized protein</fullName>
    </submittedName>
</protein>
<evidence type="ECO:0000313" key="1">
    <source>
        <dbReference type="EMBL" id="UPK67453.1"/>
    </source>
</evidence>
<name>A0ABY4HVG0_CHIFI</name>
<accession>A0ABY4HVG0</accession>